<accession>A0A9X4KMB3</accession>
<evidence type="ECO:0000259" key="4">
    <source>
        <dbReference type="Pfam" id="PF01048"/>
    </source>
</evidence>
<dbReference type="GO" id="GO:0006218">
    <property type="term" value="P:uridine catabolic process"/>
    <property type="evidence" value="ECO:0007669"/>
    <property type="project" value="TreeGrafter"/>
</dbReference>
<evidence type="ECO:0000256" key="3">
    <source>
        <dbReference type="ARBA" id="ARBA00048447"/>
    </source>
</evidence>
<dbReference type="Pfam" id="PF01048">
    <property type="entry name" value="PNP_UDP_1"/>
    <property type="match status" value="1"/>
</dbReference>
<evidence type="ECO:0000313" key="6">
    <source>
        <dbReference type="Proteomes" id="UP001153387"/>
    </source>
</evidence>
<dbReference type="Gene3D" id="3.40.50.1580">
    <property type="entry name" value="Nucleoside phosphorylase domain"/>
    <property type="match status" value="1"/>
</dbReference>
<keyword evidence="6" id="KW-1185">Reference proteome</keyword>
<dbReference type="PANTHER" id="PTHR43691:SF11">
    <property type="entry name" value="FI09636P-RELATED"/>
    <property type="match status" value="1"/>
</dbReference>
<dbReference type="CDD" id="cd17767">
    <property type="entry name" value="UP_EcUdp-like"/>
    <property type="match status" value="1"/>
</dbReference>
<protein>
    <recommendedName>
        <fullName evidence="2">Uridine phosphorylase</fullName>
        <ecNumber evidence="1">2.4.2.3</ecNumber>
    </recommendedName>
</protein>
<name>A0A9X4KMB3_9BACL</name>
<gene>
    <name evidence="5" type="ORF">OMP38_26900</name>
</gene>
<reference evidence="5 6" key="1">
    <citation type="submission" date="2022-10" db="EMBL/GenBank/DDBJ databases">
        <title>Comparative genomic analysis of Cohnella hashimotonis sp. nov., isolated from the International Space Station.</title>
        <authorList>
            <person name="Simpson A."/>
            <person name="Venkateswaran K."/>
        </authorList>
    </citation>
    <scope>NUCLEOTIDE SEQUENCE [LARGE SCALE GENOMIC DNA]</scope>
    <source>
        <strain evidence="5 6">DSM 18997</strain>
    </source>
</reference>
<dbReference type="EMBL" id="JAPDHZ010000006">
    <property type="protein sequence ID" value="MDG0794049.1"/>
    <property type="molecule type" value="Genomic_DNA"/>
</dbReference>
<dbReference type="GO" id="GO:0004850">
    <property type="term" value="F:uridine phosphorylase activity"/>
    <property type="evidence" value="ECO:0007669"/>
    <property type="project" value="UniProtKB-EC"/>
</dbReference>
<evidence type="ECO:0000313" key="5">
    <source>
        <dbReference type="EMBL" id="MDG0794049.1"/>
    </source>
</evidence>
<dbReference type="GO" id="GO:0005829">
    <property type="term" value="C:cytosol"/>
    <property type="evidence" value="ECO:0007669"/>
    <property type="project" value="TreeGrafter"/>
</dbReference>
<dbReference type="InterPro" id="IPR035994">
    <property type="entry name" value="Nucleoside_phosphorylase_sf"/>
</dbReference>
<dbReference type="PANTHER" id="PTHR43691">
    <property type="entry name" value="URIDINE PHOSPHORYLASE"/>
    <property type="match status" value="1"/>
</dbReference>
<dbReference type="Proteomes" id="UP001153387">
    <property type="component" value="Unassembled WGS sequence"/>
</dbReference>
<comment type="caution">
    <text evidence="5">The sequence shown here is derived from an EMBL/GenBank/DDBJ whole genome shotgun (WGS) entry which is preliminary data.</text>
</comment>
<organism evidence="5 6">
    <name type="scientific">Cohnella ginsengisoli</name>
    <dbReference type="NCBI Taxonomy" id="425004"/>
    <lineage>
        <taxon>Bacteria</taxon>
        <taxon>Bacillati</taxon>
        <taxon>Bacillota</taxon>
        <taxon>Bacilli</taxon>
        <taxon>Bacillales</taxon>
        <taxon>Paenibacillaceae</taxon>
        <taxon>Cohnella</taxon>
    </lineage>
</organism>
<evidence type="ECO:0000256" key="2">
    <source>
        <dbReference type="ARBA" id="ARBA00021980"/>
    </source>
</evidence>
<comment type="catalytic activity">
    <reaction evidence="3">
        <text>uridine + phosphate = alpha-D-ribose 1-phosphate + uracil</text>
        <dbReference type="Rhea" id="RHEA:24388"/>
        <dbReference type="ChEBI" id="CHEBI:16704"/>
        <dbReference type="ChEBI" id="CHEBI:17568"/>
        <dbReference type="ChEBI" id="CHEBI:43474"/>
        <dbReference type="ChEBI" id="CHEBI:57720"/>
        <dbReference type="EC" id="2.4.2.3"/>
    </reaction>
</comment>
<dbReference type="EC" id="2.4.2.3" evidence="1"/>
<dbReference type="RefSeq" id="WP_277567825.1">
    <property type="nucleotide sequence ID" value="NZ_JAPDHZ010000006.1"/>
</dbReference>
<dbReference type="InterPro" id="IPR000845">
    <property type="entry name" value="Nucleoside_phosphorylase_d"/>
</dbReference>
<sequence length="248" mass="25973">MYLPILQIQSEDIPEYAIVCGDPRRAEVISRKLENARELAFAREYRTFVGDYQGVRLAVVSHGVGSPGAAICFEELIRAGAKTLIRVGTAGSYSAQTPAGSLIVSTAAVRADGLTRSIVPDGFPAVADSRIVEALDASARELGGVVGRGITVTVDAFFEGALDIPHKTYKKAGAIGVEMEIAALYVVASLRGARAGAILAVDGYADADLAAEYDPHTDAVAQAVEREIEAALRAVAKLAEQDAKASAE</sequence>
<proteinExistence type="predicted"/>
<dbReference type="AlphaFoldDB" id="A0A9X4KMB3"/>
<evidence type="ECO:0000256" key="1">
    <source>
        <dbReference type="ARBA" id="ARBA00011888"/>
    </source>
</evidence>
<feature type="domain" description="Nucleoside phosphorylase" evidence="4">
    <location>
        <begin position="16"/>
        <end position="233"/>
    </location>
</feature>
<dbReference type="SUPFAM" id="SSF53167">
    <property type="entry name" value="Purine and uridine phosphorylases"/>
    <property type="match status" value="1"/>
</dbReference>